<dbReference type="InterPro" id="IPR036388">
    <property type="entry name" value="WH-like_DNA-bd_sf"/>
</dbReference>
<dbReference type="InterPro" id="IPR023187">
    <property type="entry name" value="Tscrpt_reg_MarR-type_CS"/>
</dbReference>
<dbReference type="InterPro" id="IPR052526">
    <property type="entry name" value="HTH-type_Bedaq_tolerance"/>
</dbReference>
<dbReference type="PANTHER" id="PTHR39515:SF2">
    <property type="entry name" value="HTH-TYPE TRANSCRIPTIONAL REGULATOR RV0880"/>
    <property type="match status" value="1"/>
</dbReference>
<dbReference type="Pfam" id="PF01047">
    <property type="entry name" value="MarR"/>
    <property type="match status" value="1"/>
</dbReference>
<evidence type="ECO:0000313" key="5">
    <source>
        <dbReference type="EMBL" id="MCQ4084087.1"/>
    </source>
</evidence>
<proteinExistence type="predicted"/>
<dbReference type="PANTHER" id="PTHR39515">
    <property type="entry name" value="CONSERVED PROTEIN"/>
    <property type="match status" value="1"/>
</dbReference>
<dbReference type="InterPro" id="IPR000835">
    <property type="entry name" value="HTH_MarR-typ"/>
</dbReference>
<evidence type="ECO:0000256" key="2">
    <source>
        <dbReference type="ARBA" id="ARBA00023125"/>
    </source>
</evidence>
<dbReference type="PROSITE" id="PS50995">
    <property type="entry name" value="HTH_MARR_2"/>
    <property type="match status" value="1"/>
</dbReference>
<name>A0ABT1Q2E3_9ACTN</name>
<keyword evidence="3" id="KW-0804">Transcription</keyword>
<evidence type="ECO:0000259" key="4">
    <source>
        <dbReference type="PROSITE" id="PS50995"/>
    </source>
</evidence>
<keyword evidence="2" id="KW-0238">DNA-binding</keyword>
<dbReference type="Gene3D" id="1.10.10.10">
    <property type="entry name" value="Winged helix-like DNA-binding domain superfamily/Winged helix DNA-binding domain"/>
    <property type="match status" value="1"/>
</dbReference>
<keyword evidence="1" id="KW-0805">Transcription regulation</keyword>
<dbReference type="InterPro" id="IPR036390">
    <property type="entry name" value="WH_DNA-bd_sf"/>
</dbReference>
<dbReference type="SUPFAM" id="SSF46785">
    <property type="entry name" value="Winged helix' DNA-binding domain"/>
    <property type="match status" value="1"/>
</dbReference>
<dbReference type="SMART" id="SM00347">
    <property type="entry name" value="HTH_MARR"/>
    <property type="match status" value="1"/>
</dbReference>
<dbReference type="EMBL" id="JANFNG010000030">
    <property type="protein sequence ID" value="MCQ4084087.1"/>
    <property type="molecule type" value="Genomic_DNA"/>
</dbReference>
<keyword evidence="6" id="KW-1185">Reference proteome</keyword>
<gene>
    <name evidence="5" type="ORF">NGB36_26810</name>
</gene>
<dbReference type="PROSITE" id="PS01117">
    <property type="entry name" value="HTH_MARR_1"/>
    <property type="match status" value="1"/>
</dbReference>
<sequence>MTDSAEHHRAAAARTAADDTLDPSVVARLRLVIARLYRQMAQAASDRNFTFAQLSAIARVEEHGPLRLGELAARERVAAPSMTRTIAPLVSEGLIGKEPDPNDGRSFLVTITPDGRELLGRTRRERSELLARRISRLTPEQRETLEAAVPVLELLLAE</sequence>
<dbReference type="RefSeq" id="WP_255923131.1">
    <property type="nucleotide sequence ID" value="NZ_JANFNG010000030.1"/>
</dbReference>
<accession>A0ABT1Q2E3</accession>
<feature type="domain" description="HTH marR-type" evidence="4">
    <location>
        <begin position="22"/>
        <end position="154"/>
    </location>
</feature>
<evidence type="ECO:0000313" key="6">
    <source>
        <dbReference type="Proteomes" id="UP001057702"/>
    </source>
</evidence>
<organism evidence="5 6">
    <name type="scientific">Streptomyces humicola</name>
    <dbReference type="NCBI Taxonomy" id="2953240"/>
    <lineage>
        <taxon>Bacteria</taxon>
        <taxon>Bacillati</taxon>
        <taxon>Actinomycetota</taxon>
        <taxon>Actinomycetes</taxon>
        <taxon>Kitasatosporales</taxon>
        <taxon>Streptomycetaceae</taxon>
        <taxon>Streptomyces</taxon>
    </lineage>
</organism>
<protein>
    <submittedName>
        <fullName evidence="5">MarR family transcriptional regulator</fullName>
    </submittedName>
</protein>
<evidence type="ECO:0000256" key="3">
    <source>
        <dbReference type="ARBA" id="ARBA00023163"/>
    </source>
</evidence>
<dbReference type="Proteomes" id="UP001057702">
    <property type="component" value="Unassembled WGS sequence"/>
</dbReference>
<comment type="caution">
    <text evidence="5">The sequence shown here is derived from an EMBL/GenBank/DDBJ whole genome shotgun (WGS) entry which is preliminary data.</text>
</comment>
<evidence type="ECO:0000256" key="1">
    <source>
        <dbReference type="ARBA" id="ARBA00023015"/>
    </source>
</evidence>
<reference evidence="5" key="1">
    <citation type="submission" date="2022-06" db="EMBL/GenBank/DDBJ databases">
        <title>Draft genome sequence of Streptomyces sp. RB6PN25 isolated from peat swamp forest in Thailand.</title>
        <authorList>
            <person name="Duangmal K."/>
            <person name="Klaysubun C."/>
        </authorList>
    </citation>
    <scope>NUCLEOTIDE SEQUENCE</scope>
    <source>
        <strain evidence="5">RB6PN25</strain>
    </source>
</reference>